<reference evidence="2" key="1">
    <citation type="submission" date="2018-05" db="EMBL/GenBank/DDBJ databases">
        <authorList>
            <person name="Lanie J.A."/>
            <person name="Ng W.-L."/>
            <person name="Kazmierczak K.M."/>
            <person name="Andrzejewski T.M."/>
            <person name="Davidsen T.M."/>
            <person name="Wayne K.J."/>
            <person name="Tettelin H."/>
            <person name="Glass J.I."/>
            <person name="Rusch D."/>
            <person name="Podicherti R."/>
            <person name="Tsui H.-C.T."/>
            <person name="Winkler M.E."/>
        </authorList>
    </citation>
    <scope>NUCLEOTIDE SEQUENCE</scope>
</reference>
<accession>A0A382Y6V7</accession>
<evidence type="ECO:0000259" key="1">
    <source>
        <dbReference type="PROSITE" id="PS50206"/>
    </source>
</evidence>
<organism evidence="2">
    <name type="scientific">marine metagenome</name>
    <dbReference type="NCBI Taxonomy" id="408172"/>
    <lineage>
        <taxon>unclassified sequences</taxon>
        <taxon>metagenomes</taxon>
        <taxon>ecological metagenomes</taxon>
    </lineage>
</organism>
<gene>
    <name evidence="2" type="ORF">METZ01_LOCUS431916</name>
</gene>
<dbReference type="AlphaFoldDB" id="A0A382Y6V7"/>
<sequence length="63" mass="7217">MAKEINSTKAYSILQQSGNSVLIDVRSSMEYEYVGHPINAIHIPIKEPPDWEIRTDFINNVRS</sequence>
<dbReference type="InterPro" id="IPR036873">
    <property type="entry name" value="Rhodanese-like_dom_sf"/>
</dbReference>
<dbReference type="EMBL" id="UINC01173452">
    <property type="protein sequence ID" value="SVD79062.1"/>
    <property type="molecule type" value="Genomic_DNA"/>
</dbReference>
<feature type="non-terminal residue" evidence="2">
    <location>
        <position position="63"/>
    </location>
</feature>
<proteinExistence type="predicted"/>
<dbReference type="InterPro" id="IPR001763">
    <property type="entry name" value="Rhodanese-like_dom"/>
</dbReference>
<protein>
    <recommendedName>
        <fullName evidence="1">Rhodanese domain-containing protein</fullName>
    </recommendedName>
</protein>
<dbReference type="Gene3D" id="3.40.250.10">
    <property type="entry name" value="Rhodanese-like domain"/>
    <property type="match status" value="1"/>
</dbReference>
<name>A0A382Y6V7_9ZZZZ</name>
<dbReference type="Pfam" id="PF00581">
    <property type="entry name" value="Rhodanese"/>
    <property type="match status" value="1"/>
</dbReference>
<dbReference type="SUPFAM" id="SSF52821">
    <property type="entry name" value="Rhodanese/Cell cycle control phosphatase"/>
    <property type="match status" value="1"/>
</dbReference>
<dbReference type="PROSITE" id="PS50206">
    <property type="entry name" value="RHODANESE_3"/>
    <property type="match status" value="1"/>
</dbReference>
<evidence type="ECO:0000313" key="2">
    <source>
        <dbReference type="EMBL" id="SVD79062.1"/>
    </source>
</evidence>
<feature type="domain" description="Rhodanese" evidence="1">
    <location>
        <begin position="16"/>
        <end position="47"/>
    </location>
</feature>